<dbReference type="STRING" id="3476.A0A2P5DVR1"/>
<dbReference type="GO" id="GO:0006355">
    <property type="term" value="P:regulation of DNA-templated transcription"/>
    <property type="evidence" value="ECO:0007669"/>
    <property type="project" value="UniProtKB-ARBA"/>
</dbReference>
<keyword evidence="3" id="KW-0238">DNA-binding</keyword>
<evidence type="ECO:0000256" key="5">
    <source>
        <dbReference type="ARBA" id="ARBA00023242"/>
    </source>
</evidence>
<comment type="subcellular location">
    <subcellularLocation>
        <location evidence="1">Nucleus</location>
    </subcellularLocation>
</comment>
<dbReference type="OrthoDB" id="691673at2759"/>
<evidence type="ECO:0000256" key="6">
    <source>
        <dbReference type="SAM" id="MobiDB-lite"/>
    </source>
</evidence>
<dbReference type="InterPro" id="IPR044822">
    <property type="entry name" value="Myb_DNA-bind_4"/>
</dbReference>
<evidence type="ECO:0000313" key="9">
    <source>
        <dbReference type="Proteomes" id="UP000237105"/>
    </source>
</evidence>
<evidence type="ECO:0000256" key="4">
    <source>
        <dbReference type="ARBA" id="ARBA00023163"/>
    </source>
</evidence>
<sequence>MQSNYEIAEIIPEQPQFMDSDCSSPVVFPLTNPSIQNHHYPLRHHHHQDHDNHNHCLLHPHQPMHQHHQNSHVLLNRPVQYSSSSIATPFTHQFFQPWQRRVEEQETVRPNYQSHVVRAPQLNFKLGLNENSTSSINNAPFALGGGDSYLLGGNQQFHHFPEKQTHFVESKSNYCWQAQEYSTAKEPFWNSVAADISVLNTDNDKSSRVDVGEICKELENKYRLNEELEAIHSLAQIGEVNNTGSGSALTGEESPSLADVSVPAPSRDIPCDGGANVSGTHGSTDEEASIGEEASLMKKHCNKKRKRKTKGLALLSSMTRFFEGLVKQVMGHQDRLHGNFMESIERIDKERREREEAWRREEAQTHNREAIARVLEQALASNREARIVSHIEKITGQRVNLPSRNIAPLLLKPDLVNESLEESMPIDAFDTNGRWPRSEVEALIQVRISLELKFQEPGLKGPRWEEVSALMASMGYKRSAKRCKEKWENINKYFRKTKHSSATKGSHQNAKTCSHFDQLDQLYSRTTPHNYDVSSSSSHCSKPLVDGFGAQSQSYIELLEAFSARKDDVGVTQRILSSGNFEMAEIGSGKLDFEVHFHENVEFEREDHDRRKVNHVEDEDFEDEIDED</sequence>
<feature type="domain" description="Myb-like" evidence="7">
    <location>
        <begin position="433"/>
        <end position="491"/>
    </location>
</feature>
<dbReference type="GO" id="GO:0003677">
    <property type="term" value="F:DNA binding"/>
    <property type="evidence" value="ECO:0007669"/>
    <property type="project" value="UniProtKB-KW"/>
</dbReference>
<evidence type="ECO:0000256" key="3">
    <source>
        <dbReference type="ARBA" id="ARBA00023125"/>
    </source>
</evidence>
<proteinExistence type="predicted"/>
<evidence type="ECO:0000259" key="7">
    <source>
        <dbReference type="PROSITE" id="PS50090"/>
    </source>
</evidence>
<feature type="region of interest" description="Disordered" evidence="6">
    <location>
        <begin position="244"/>
        <end position="291"/>
    </location>
</feature>
<dbReference type="GO" id="GO:0005634">
    <property type="term" value="C:nucleus"/>
    <property type="evidence" value="ECO:0007669"/>
    <property type="project" value="UniProtKB-SubCell"/>
</dbReference>
<keyword evidence="9" id="KW-1185">Reference proteome</keyword>
<feature type="region of interest" description="Disordered" evidence="6">
    <location>
        <begin position="604"/>
        <end position="628"/>
    </location>
</feature>
<dbReference type="Pfam" id="PF13837">
    <property type="entry name" value="Myb_DNA-bind_4"/>
    <property type="match status" value="1"/>
</dbReference>
<keyword evidence="4" id="KW-0804">Transcription</keyword>
<dbReference type="CDD" id="cd12203">
    <property type="entry name" value="GT1"/>
    <property type="match status" value="1"/>
</dbReference>
<protein>
    <submittedName>
        <fullName evidence="8">Myb-like domain containing protein</fullName>
    </submittedName>
</protein>
<evidence type="ECO:0000313" key="8">
    <source>
        <dbReference type="EMBL" id="PON77374.1"/>
    </source>
</evidence>
<dbReference type="InterPro" id="IPR001005">
    <property type="entry name" value="SANT/Myb"/>
</dbReference>
<feature type="compositionally biased region" description="Acidic residues" evidence="6">
    <location>
        <begin position="617"/>
        <end position="628"/>
    </location>
</feature>
<accession>A0A2P5DVR1</accession>
<keyword evidence="5" id="KW-0539">Nucleus</keyword>
<dbReference type="FunFam" id="1.10.10.60:FF:000092">
    <property type="entry name" value="Trihelix transcription factor GT-2"/>
    <property type="match status" value="1"/>
</dbReference>
<evidence type="ECO:0000256" key="2">
    <source>
        <dbReference type="ARBA" id="ARBA00023015"/>
    </source>
</evidence>
<dbReference type="PROSITE" id="PS50090">
    <property type="entry name" value="MYB_LIKE"/>
    <property type="match status" value="1"/>
</dbReference>
<dbReference type="SMART" id="SM00717">
    <property type="entry name" value="SANT"/>
    <property type="match status" value="1"/>
</dbReference>
<dbReference type="EMBL" id="JXTB01000014">
    <property type="protein sequence ID" value="PON77374.1"/>
    <property type="molecule type" value="Genomic_DNA"/>
</dbReference>
<dbReference type="PANTHER" id="PTHR21654:SF31">
    <property type="entry name" value="OS02G0104500 PROTEIN"/>
    <property type="match status" value="1"/>
</dbReference>
<feature type="compositionally biased region" description="Basic and acidic residues" evidence="6">
    <location>
        <begin position="604"/>
        <end position="616"/>
    </location>
</feature>
<evidence type="ECO:0000256" key="1">
    <source>
        <dbReference type="ARBA" id="ARBA00004123"/>
    </source>
</evidence>
<organism evidence="8 9">
    <name type="scientific">Parasponia andersonii</name>
    <name type="common">Sponia andersonii</name>
    <dbReference type="NCBI Taxonomy" id="3476"/>
    <lineage>
        <taxon>Eukaryota</taxon>
        <taxon>Viridiplantae</taxon>
        <taxon>Streptophyta</taxon>
        <taxon>Embryophyta</taxon>
        <taxon>Tracheophyta</taxon>
        <taxon>Spermatophyta</taxon>
        <taxon>Magnoliopsida</taxon>
        <taxon>eudicotyledons</taxon>
        <taxon>Gunneridae</taxon>
        <taxon>Pentapetalae</taxon>
        <taxon>rosids</taxon>
        <taxon>fabids</taxon>
        <taxon>Rosales</taxon>
        <taxon>Cannabaceae</taxon>
        <taxon>Parasponia</taxon>
    </lineage>
</organism>
<dbReference type="AlphaFoldDB" id="A0A2P5DVR1"/>
<dbReference type="Proteomes" id="UP000237105">
    <property type="component" value="Unassembled WGS sequence"/>
</dbReference>
<dbReference type="Gene3D" id="1.10.10.60">
    <property type="entry name" value="Homeodomain-like"/>
    <property type="match status" value="1"/>
</dbReference>
<keyword evidence="2" id="KW-0805">Transcription regulation</keyword>
<name>A0A2P5DVR1_PARAD</name>
<dbReference type="PANTHER" id="PTHR21654">
    <property type="entry name" value="FI21293P1"/>
    <property type="match status" value="1"/>
</dbReference>
<comment type="caution">
    <text evidence="8">The sequence shown here is derived from an EMBL/GenBank/DDBJ whole genome shotgun (WGS) entry which is preliminary data.</text>
</comment>
<gene>
    <name evidence="8" type="ORF">PanWU01x14_029930</name>
</gene>
<reference evidence="9" key="1">
    <citation type="submission" date="2016-06" db="EMBL/GenBank/DDBJ databases">
        <title>Parallel loss of symbiosis genes in relatives of nitrogen-fixing non-legume Parasponia.</title>
        <authorList>
            <person name="Van Velzen R."/>
            <person name="Holmer R."/>
            <person name="Bu F."/>
            <person name="Rutten L."/>
            <person name="Van Zeijl A."/>
            <person name="Liu W."/>
            <person name="Santuari L."/>
            <person name="Cao Q."/>
            <person name="Sharma T."/>
            <person name="Shen D."/>
            <person name="Roswanjaya Y."/>
            <person name="Wardhani T."/>
            <person name="Kalhor M.S."/>
            <person name="Jansen J."/>
            <person name="Van den Hoogen J."/>
            <person name="Gungor B."/>
            <person name="Hartog M."/>
            <person name="Hontelez J."/>
            <person name="Verver J."/>
            <person name="Yang W.-C."/>
            <person name="Schijlen E."/>
            <person name="Repin R."/>
            <person name="Schilthuizen M."/>
            <person name="Schranz E."/>
            <person name="Heidstra R."/>
            <person name="Miyata K."/>
            <person name="Fedorova E."/>
            <person name="Kohlen W."/>
            <person name="Bisseling T."/>
            <person name="Smit S."/>
            <person name="Geurts R."/>
        </authorList>
    </citation>
    <scope>NUCLEOTIDE SEQUENCE [LARGE SCALE GENOMIC DNA]</scope>
    <source>
        <strain evidence="9">cv. WU1-14</strain>
    </source>
</reference>